<proteinExistence type="predicted"/>
<evidence type="ECO:0000256" key="4">
    <source>
        <dbReference type="ARBA" id="ARBA00022989"/>
    </source>
</evidence>
<keyword evidence="5 6" id="KW-0472">Membrane</keyword>
<feature type="transmembrane region" description="Helical" evidence="6">
    <location>
        <begin position="275"/>
        <end position="305"/>
    </location>
</feature>
<sequence>MKLKKEVKLKKALGLFEATAYGVGIILGAGIYALIGHAAGIAGNAIWLSFVVAAIIASFTAFSYAELSGMFSKEAAEFIYVKEATRRKSLAFIIGWVGIVTGIVSVSTVALGFGGYFQAIFGTPQILNALALIAALSLLNFWGIKESAKFNIVATAVEMLGLLIIIALGVSFFGNVNYLEVPGNALPFSPEFFSTILAATAIIFFAYLGFEEMANMSEETKNAKKTIPKALLIALAISTVIYILVSIAAVSAVPWNELSQSKAPLATVAEKSFGGSAYFLLAVMALFATANTVLILLIVTSRMLYGMASESSLPKWLAKVHDGRKTPHIAIALSAVFAMLFTLLGKIGVVASITDFGVFVVFLSVNAAVVLLRYSKPNAKRTFKAPISIGKFPVLSFLGALFCFLMLFQFIEVVHILGYDIPIIIFGLVVVALGYPIYKIINK</sequence>
<feature type="transmembrane region" description="Helical" evidence="6">
    <location>
        <begin position="12"/>
        <end position="35"/>
    </location>
</feature>
<evidence type="ECO:0000256" key="5">
    <source>
        <dbReference type="ARBA" id="ARBA00023136"/>
    </source>
</evidence>
<dbReference type="AlphaFoldDB" id="A0A8T4L2V5"/>
<feature type="transmembrane region" description="Helical" evidence="6">
    <location>
        <begin position="90"/>
        <end position="113"/>
    </location>
</feature>
<feature type="transmembrane region" description="Helical" evidence="6">
    <location>
        <begin position="417"/>
        <end position="438"/>
    </location>
</feature>
<dbReference type="EMBL" id="JAGVWD010000030">
    <property type="protein sequence ID" value="MBS3057406.1"/>
    <property type="molecule type" value="Genomic_DNA"/>
</dbReference>
<feature type="transmembrane region" description="Helical" evidence="6">
    <location>
        <begin position="231"/>
        <end position="255"/>
    </location>
</feature>
<feature type="transmembrane region" description="Helical" evidence="6">
    <location>
        <begin position="392"/>
        <end position="411"/>
    </location>
</feature>
<keyword evidence="3 6" id="KW-0812">Transmembrane</keyword>
<evidence type="ECO:0000256" key="3">
    <source>
        <dbReference type="ARBA" id="ARBA00022692"/>
    </source>
</evidence>
<dbReference type="GO" id="GO:0005886">
    <property type="term" value="C:plasma membrane"/>
    <property type="evidence" value="ECO:0007669"/>
    <property type="project" value="UniProtKB-SubCell"/>
</dbReference>
<accession>A0A8T4L2V5</accession>
<dbReference type="Proteomes" id="UP000677687">
    <property type="component" value="Unassembled WGS sequence"/>
</dbReference>
<evidence type="ECO:0000313" key="7">
    <source>
        <dbReference type="EMBL" id="MBS3057406.1"/>
    </source>
</evidence>
<keyword evidence="2" id="KW-1003">Cell membrane</keyword>
<evidence type="ECO:0000256" key="1">
    <source>
        <dbReference type="ARBA" id="ARBA00004651"/>
    </source>
</evidence>
<feature type="transmembrane region" description="Helical" evidence="6">
    <location>
        <begin position="192"/>
        <end position="210"/>
    </location>
</feature>
<organism evidence="7 8">
    <name type="scientific">Candidatus Iainarchaeum sp</name>
    <dbReference type="NCBI Taxonomy" id="3101447"/>
    <lineage>
        <taxon>Archaea</taxon>
        <taxon>Candidatus Iainarchaeota</taxon>
        <taxon>Candidatus Iainarchaeia</taxon>
        <taxon>Candidatus Iainarchaeales</taxon>
        <taxon>Candidatus Iainarchaeaceae</taxon>
        <taxon>Candidatus Iainarchaeum</taxon>
    </lineage>
</organism>
<reference evidence="7" key="2">
    <citation type="submission" date="2021-05" db="EMBL/GenBank/DDBJ databases">
        <title>Protein family content uncovers lineage relationships and bacterial pathway maintenance mechanisms in DPANN archaea.</title>
        <authorList>
            <person name="Castelle C.J."/>
            <person name="Meheust R."/>
            <person name="Jaffe A.L."/>
            <person name="Seitz K."/>
            <person name="Gong X."/>
            <person name="Baker B.J."/>
            <person name="Banfield J.F."/>
        </authorList>
    </citation>
    <scope>NUCLEOTIDE SEQUENCE</scope>
    <source>
        <strain evidence="7">RIFCSPHIGHO2_01_FULL_AR10_44_11</strain>
    </source>
</reference>
<evidence type="ECO:0000256" key="6">
    <source>
        <dbReference type="SAM" id="Phobius"/>
    </source>
</evidence>
<dbReference type="Pfam" id="PF13520">
    <property type="entry name" value="AA_permease_2"/>
    <property type="match status" value="1"/>
</dbReference>
<keyword evidence="4 6" id="KW-1133">Transmembrane helix</keyword>
<dbReference type="InterPro" id="IPR050367">
    <property type="entry name" value="APC_superfamily"/>
</dbReference>
<dbReference type="InterPro" id="IPR002293">
    <property type="entry name" value="AA/rel_permease1"/>
</dbReference>
<dbReference type="GO" id="GO:0022857">
    <property type="term" value="F:transmembrane transporter activity"/>
    <property type="evidence" value="ECO:0007669"/>
    <property type="project" value="InterPro"/>
</dbReference>
<dbReference type="PIRSF" id="PIRSF006060">
    <property type="entry name" value="AA_transporter"/>
    <property type="match status" value="1"/>
</dbReference>
<protein>
    <submittedName>
        <fullName evidence="7">Amino acid permease</fullName>
    </submittedName>
</protein>
<reference evidence="7" key="1">
    <citation type="submission" date="2021-03" db="EMBL/GenBank/DDBJ databases">
        <authorList>
            <person name="Jaffe A."/>
        </authorList>
    </citation>
    <scope>NUCLEOTIDE SEQUENCE</scope>
    <source>
        <strain evidence="7">RIFCSPHIGHO2_01_FULL_AR10_44_11</strain>
    </source>
</reference>
<feature type="transmembrane region" description="Helical" evidence="6">
    <location>
        <begin position="125"/>
        <end position="143"/>
    </location>
</feature>
<name>A0A8T4L2V5_9ARCH</name>
<gene>
    <name evidence="7" type="ORF">J4415_02150</name>
</gene>
<feature type="transmembrane region" description="Helical" evidence="6">
    <location>
        <begin position="150"/>
        <end position="172"/>
    </location>
</feature>
<dbReference type="PANTHER" id="PTHR42770">
    <property type="entry name" value="AMINO ACID TRANSPORTER-RELATED"/>
    <property type="match status" value="1"/>
</dbReference>
<evidence type="ECO:0000256" key="2">
    <source>
        <dbReference type="ARBA" id="ARBA00022475"/>
    </source>
</evidence>
<feature type="transmembrane region" description="Helical" evidence="6">
    <location>
        <begin position="326"/>
        <end position="344"/>
    </location>
</feature>
<dbReference type="PANTHER" id="PTHR42770:SF11">
    <property type="entry name" value="INNER MEMBRANE TRANSPORT PROTEIN YBAT"/>
    <property type="match status" value="1"/>
</dbReference>
<evidence type="ECO:0000313" key="8">
    <source>
        <dbReference type="Proteomes" id="UP000677687"/>
    </source>
</evidence>
<comment type="subcellular location">
    <subcellularLocation>
        <location evidence="1">Cell membrane</location>
        <topology evidence="1">Multi-pass membrane protein</topology>
    </subcellularLocation>
</comment>
<feature type="transmembrane region" description="Helical" evidence="6">
    <location>
        <begin position="350"/>
        <end position="372"/>
    </location>
</feature>
<dbReference type="Gene3D" id="1.20.1740.10">
    <property type="entry name" value="Amino acid/polyamine transporter I"/>
    <property type="match status" value="1"/>
</dbReference>
<feature type="transmembrane region" description="Helical" evidence="6">
    <location>
        <begin position="41"/>
        <end position="65"/>
    </location>
</feature>
<comment type="caution">
    <text evidence="7">The sequence shown here is derived from an EMBL/GenBank/DDBJ whole genome shotgun (WGS) entry which is preliminary data.</text>
</comment>